<dbReference type="EMBL" id="AP025637">
    <property type="protein sequence ID" value="BDG74675.1"/>
    <property type="molecule type" value="Genomic_DNA"/>
</dbReference>
<gene>
    <name evidence="2" type="ORF">Rmf_46040</name>
</gene>
<evidence type="ECO:0008006" key="4">
    <source>
        <dbReference type="Google" id="ProtNLM"/>
    </source>
</evidence>
<accession>A0ABM7Y9D6</accession>
<evidence type="ECO:0000313" key="2">
    <source>
        <dbReference type="EMBL" id="BDG74675.1"/>
    </source>
</evidence>
<proteinExistence type="predicted"/>
<dbReference type="Pfam" id="PF05437">
    <property type="entry name" value="AzlD"/>
    <property type="match status" value="1"/>
</dbReference>
<keyword evidence="3" id="KW-1185">Reference proteome</keyword>
<dbReference type="Proteomes" id="UP000831327">
    <property type="component" value="Chromosome"/>
</dbReference>
<name>A0ABM7Y9D6_9PROT</name>
<keyword evidence="1" id="KW-0472">Membrane</keyword>
<protein>
    <recommendedName>
        <fullName evidence="4">AzlD domain-containing protein</fullName>
    </recommendedName>
</protein>
<sequence>MTLRMDVLLAILGMALATYLCRAGGYALFRAFRPPRGVEVALQHLPGPIFVAYVAPALAAQGAKGFAAAAVVVAVQAATRNLAAAIGAGVVAIWLFGMVA</sequence>
<evidence type="ECO:0000313" key="3">
    <source>
        <dbReference type="Proteomes" id="UP000831327"/>
    </source>
</evidence>
<dbReference type="RefSeq" id="WP_244408835.1">
    <property type="nucleotide sequence ID" value="NZ_AP025637.1"/>
</dbReference>
<evidence type="ECO:0000256" key="1">
    <source>
        <dbReference type="SAM" id="Phobius"/>
    </source>
</evidence>
<organism evidence="2 3">
    <name type="scientific">Roseomonas fluvialis</name>
    <dbReference type="NCBI Taxonomy" id="1750527"/>
    <lineage>
        <taxon>Bacteria</taxon>
        <taxon>Pseudomonadati</taxon>
        <taxon>Pseudomonadota</taxon>
        <taxon>Alphaproteobacteria</taxon>
        <taxon>Acetobacterales</taxon>
        <taxon>Roseomonadaceae</taxon>
        <taxon>Roseomonas</taxon>
    </lineage>
</organism>
<feature type="transmembrane region" description="Helical" evidence="1">
    <location>
        <begin position="82"/>
        <end position="99"/>
    </location>
</feature>
<feature type="transmembrane region" description="Helical" evidence="1">
    <location>
        <begin position="47"/>
        <end position="75"/>
    </location>
</feature>
<reference evidence="2 3" key="1">
    <citation type="journal article" date="2016" name="Microbes Environ.">
        <title>Phylogenetically diverse aerobic anoxygenic phototrophic bacteria isolated from epilithic biofilms in Tama river, Japan.</title>
        <authorList>
            <person name="Hirose S."/>
            <person name="Matsuura K."/>
            <person name="Haruta S."/>
        </authorList>
    </citation>
    <scope>NUCLEOTIDE SEQUENCE [LARGE SCALE GENOMIC DNA]</scope>
    <source>
        <strain evidence="2 3">S08</strain>
    </source>
</reference>
<keyword evidence="1" id="KW-1133">Transmembrane helix</keyword>
<keyword evidence="1" id="KW-0812">Transmembrane</keyword>
<dbReference type="InterPro" id="IPR008407">
    <property type="entry name" value="Brnchd-chn_aa_trnsp_AzlD"/>
</dbReference>